<dbReference type="GO" id="GO:0015031">
    <property type="term" value="P:protein transport"/>
    <property type="evidence" value="ECO:0007669"/>
    <property type="project" value="UniProtKB-KW"/>
</dbReference>
<evidence type="ECO:0008006" key="14">
    <source>
        <dbReference type="Google" id="ProtNLM"/>
    </source>
</evidence>
<dbReference type="Pfam" id="PF18097">
    <property type="entry name" value="Vta1_C"/>
    <property type="match status" value="1"/>
</dbReference>
<dbReference type="GO" id="GO:0010008">
    <property type="term" value="C:endosome membrane"/>
    <property type="evidence" value="ECO:0007669"/>
    <property type="project" value="UniProtKB-SubCell"/>
</dbReference>
<feature type="compositionally biased region" description="Low complexity" evidence="9">
    <location>
        <begin position="351"/>
        <end position="366"/>
    </location>
</feature>
<evidence type="ECO:0000313" key="13">
    <source>
        <dbReference type="Proteomes" id="UP000319731"/>
    </source>
</evidence>
<protein>
    <recommendedName>
        <fullName evidence="14">Vta1/callose synthase N-terminal domain-containing protein</fullName>
    </recommendedName>
</protein>
<dbReference type="STRING" id="1806994.A0A507CA05"/>
<dbReference type="Gene3D" id="1.25.40.270">
    <property type="entry name" value="Vacuolar protein sorting-associated protein vta1"/>
    <property type="match status" value="1"/>
</dbReference>
<name>A0A507CA05_9FUNG</name>
<evidence type="ECO:0000256" key="9">
    <source>
        <dbReference type="SAM" id="MobiDB-lite"/>
    </source>
</evidence>
<dbReference type="PANTHER" id="PTHR46009:SF1">
    <property type="entry name" value="VACUOLAR PROTEIN SORTING-ASSOCIATED PROTEIN VTA1 HOMOLOG"/>
    <property type="match status" value="1"/>
</dbReference>
<comment type="similarity">
    <text evidence="3">Belongs to the VTA1 family.</text>
</comment>
<keyword evidence="4" id="KW-0813">Transport</keyword>
<sequence length="425" mass="46205">MASQSPPVPEELKHIAPYLQRSLELAQREPVVSYYCKYYAVKLAIEKGTKSKEGKSFALALMDTLEQEKKQLSNSEALSNDVVGFAHVENFALKIFLNADNEDRAGKASKQVSTYFTTNISRFPTPHKFRKTAKTFLAASLFLELLRTFGELDGEIEEKIKYSKYKAADIMKALREGRVPEAGPPGGEQQDPEGAPDPTGPQDTFGQSDPTGMPDSFGQPISSHTLEHQPSNASFASTSYGTPQEQPGGSFAPPQMPGPYGSTPTSPTFPSPPSLLPTGYNNNNSNPYLPPPATSYNQPPPPNDASYNSRPVDPWNQSPPMPSRPQQPNNQSYGNNNNSNYNPTPSAPSDPWAQAARPATRPASAPLDPGSGASTLSDAFQMDHKAIQNAQKMAKFAISALQYDDVNSAIENLEKALFLLKPLKK</sequence>
<evidence type="ECO:0000256" key="4">
    <source>
        <dbReference type="ARBA" id="ARBA00022448"/>
    </source>
</evidence>
<feature type="domain" description="Vta1 C-terminal" evidence="11">
    <location>
        <begin position="385"/>
        <end position="420"/>
    </location>
</feature>
<dbReference type="Proteomes" id="UP000319731">
    <property type="component" value="Unassembled WGS sequence"/>
</dbReference>
<feature type="compositionally biased region" description="Polar residues" evidence="9">
    <location>
        <begin position="201"/>
        <end position="210"/>
    </location>
</feature>
<comment type="caution">
    <text evidence="12">The sequence shown here is derived from an EMBL/GenBank/DDBJ whole genome shotgun (WGS) entry which is preliminary data.</text>
</comment>
<dbReference type="GeneID" id="42004165"/>
<feature type="compositionally biased region" description="Polar residues" evidence="9">
    <location>
        <begin position="219"/>
        <end position="247"/>
    </location>
</feature>
<feature type="compositionally biased region" description="Low complexity" evidence="9">
    <location>
        <begin position="326"/>
        <end position="343"/>
    </location>
</feature>
<evidence type="ECO:0000256" key="5">
    <source>
        <dbReference type="ARBA" id="ARBA00022490"/>
    </source>
</evidence>
<evidence type="ECO:0000256" key="1">
    <source>
        <dbReference type="ARBA" id="ARBA00004481"/>
    </source>
</evidence>
<keyword evidence="6" id="KW-0967">Endosome</keyword>
<dbReference type="GO" id="GO:0005771">
    <property type="term" value="C:multivesicular body"/>
    <property type="evidence" value="ECO:0007669"/>
    <property type="project" value="TreeGrafter"/>
</dbReference>
<dbReference type="InterPro" id="IPR039431">
    <property type="entry name" value="Vta1/CALS_N"/>
</dbReference>
<dbReference type="AlphaFoldDB" id="A0A507CA05"/>
<organism evidence="12 13">
    <name type="scientific">Synchytrium microbalum</name>
    <dbReference type="NCBI Taxonomy" id="1806994"/>
    <lineage>
        <taxon>Eukaryota</taxon>
        <taxon>Fungi</taxon>
        <taxon>Fungi incertae sedis</taxon>
        <taxon>Chytridiomycota</taxon>
        <taxon>Chytridiomycota incertae sedis</taxon>
        <taxon>Chytridiomycetes</taxon>
        <taxon>Synchytriales</taxon>
        <taxon>Synchytriaceae</taxon>
        <taxon>Synchytrium</taxon>
    </lineage>
</organism>
<accession>A0A507CA05</accession>
<dbReference type="EMBL" id="QEAO01000014">
    <property type="protein sequence ID" value="TPX34335.1"/>
    <property type="molecule type" value="Genomic_DNA"/>
</dbReference>
<keyword evidence="5" id="KW-0963">Cytoplasm</keyword>
<evidence type="ECO:0000256" key="3">
    <source>
        <dbReference type="ARBA" id="ARBA00007895"/>
    </source>
</evidence>
<dbReference type="PANTHER" id="PTHR46009">
    <property type="entry name" value="VACUOLAR PROTEIN SORTING-ASSOCIATED PROTEIN VTA1 HOMOLOG"/>
    <property type="match status" value="1"/>
</dbReference>
<feature type="region of interest" description="Disordered" evidence="9">
    <location>
        <begin position="178"/>
        <end position="377"/>
    </location>
</feature>
<reference evidence="12 13" key="1">
    <citation type="journal article" date="2019" name="Sci. Rep.">
        <title>Comparative genomics of chytrid fungi reveal insights into the obligate biotrophic and pathogenic lifestyle of Synchytrium endobioticum.</title>
        <authorList>
            <person name="van de Vossenberg B.T.L.H."/>
            <person name="Warris S."/>
            <person name="Nguyen H.D.T."/>
            <person name="van Gent-Pelzer M.P.E."/>
            <person name="Joly D.L."/>
            <person name="van de Geest H.C."/>
            <person name="Bonants P.J.M."/>
            <person name="Smith D.S."/>
            <person name="Levesque C.A."/>
            <person name="van der Lee T.A.J."/>
        </authorList>
    </citation>
    <scope>NUCLEOTIDE SEQUENCE [LARGE SCALE GENOMIC DNA]</scope>
    <source>
        <strain evidence="12 13">JEL517</strain>
    </source>
</reference>
<evidence type="ECO:0000256" key="7">
    <source>
        <dbReference type="ARBA" id="ARBA00022927"/>
    </source>
</evidence>
<dbReference type="OrthoDB" id="391137at2759"/>
<gene>
    <name evidence="12" type="ORF">SmJEL517_g02940</name>
</gene>
<evidence type="ECO:0000259" key="10">
    <source>
        <dbReference type="Pfam" id="PF04652"/>
    </source>
</evidence>
<dbReference type="InterPro" id="IPR044538">
    <property type="entry name" value="Vta1-like"/>
</dbReference>
<feature type="compositionally biased region" description="Low complexity" evidence="9">
    <location>
        <begin position="276"/>
        <end position="287"/>
    </location>
</feature>
<proteinExistence type="inferred from homology"/>
<keyword evidence="13" id="KW-1185">Reference proteome</keyword>
<keyword evidence="8" id="KW-0472">Membrane</keyword>
<evidence type="ECO:0000256" key="6">
    <source>
        <dbReference type="ARBA" id="ARBA00022753"/>
    </source>
</evidence>
<dbReference type="InterPro" id="IPR041212">
    <property type="entry name" value="Vta1_C"/>
</dbReference>
<keyword evidence="7" id="KW-0653">Protein transport</keyword>
<evidence type="ECO:0000256" key="2">
    <source>
        <dbReference type="ARBA" id="ARBA00004496"/>
    </source>
</evidence>
<dbReference type="Gene3D" id="1.20.5.420">
    <property type="entry name" value="Immunoglobulin FC, subunit C"/>
    <property type="match status" value="1"/>
</dbReference>
<dbReference type="GO" id="GO:0032511">
    <property type="term" value="P:late endosome to vacuole transport via multivesicular body sorting pathway"/>
    <property type="evidence" value="ECO:0007669"/>
    <property type="project" value="InterPro"/>
</dbReference>
<evidence type="ECO:0000256" key="8">
    <source>
        <dbReference type="ARBA" id="ARBA00023136"/>
    </source>
</evidence>
<evidence type="ECO:0000259" key="11">
    <source>
        <dbReference type="Pfam" id="PF18097"/>
    </source>
</evidence>
<feature type="compositionally biased region" description="Pro residues" evidence="9">
    <location>
        <begin position="288"/>
        <end position="303"/>
    </location>
</feature>
<dbReference type="Pfam" id="PF04652">
    <property type="entry name" value="Vta1"/>
    <property type="match status" value="1"/>
</dbReference>
<comment type="subcellular location">
    <subcellularLocation>
        <location evidence="2">Cytoplasm</location>
    </subcellularLocation>
    <subcellularLocation>
        <location evidence="1">Endosome membrane</location>
        <topology evidence="1">Peripheral membrane protein</topology>
    </subcellularLocation>
</comment>
<feature type="domain" description="Vta1/callose synthase N-terminal" evidence="10">
    <location>
        <begin position="15"/>
        <end position="176"/>
    </location>
</feature>
<dbReference type="InterPro" id="IPR023175">
    <property type="entry name" value="Vta1/CALS_N_sf"/>
</dbReference>
<dbReference type="RefSeq" id="XP_031025099.1">
    <property type="nucleotide sequence ID" value="XM_031168868.1"/>
</dbReference>
<evidence type="ECO:0000313" key="12">
    <source>
        <dbReference type="EMBL" id="TPX34335.1"/>
    </source>
</evidence>